<dbReference type="AlphaFoldDB" id="A0AAW9HCC6"/>
<reference evidence="1" key="1">
    <citation type="submission" date="2023-11" db="EMBL/GenBank/DDBJ databases">
        <title>Comparative genomics revealed phylogeny of phytopathogenic Pectobacterium aroidearum based on whole-genome sequencing and function of putative horizontal acquire islands in P. aroidearum PccS1.</title>
        <authorList>
            <person name="Fan J."/>
            <person name="Yang L."/>
        </authorList>
    </citation>
    <scope>NUCLEOTIDE SEQUENCE</scope>
    <source>
        <strain evidence="1">NJAU140</strain>
    </source>
</reference>
<dbReference type="EMBL" id="JAXHOZ010000051">
    <property type="protein sequence ID" value="MDY4378738.1"/>
    <property type="molecule type" value="Genomic_DNA"/>
</dbReference>
<name>A0AAW9HCC6_9GAMM</name>
<dbReference type="Proteomes" id="UP001269968">
    <property type="component" value="Unassembled WGS sequence"/>
</dbReference>
<evidence type="ECO:0000313" key="2">
    <source>
        <dbReference type="Proteomes" id="UP001269968"/>
    </source>
</evidence>
<proteinExistence type="predicted"/>
<sequence>MAKHLTKEEIQSIINIIAGWNSNKLGKLTWEALCDYAVDFISKRPTRQSLSFHGDIVAAFNVKKNNIKSGLYNLKRPANLNVAAQHIQNIETKKLILEEQYRELKQMMVLWQYNAYILGINESQLNKPLPGIDRERSK</sequence>
<comment type="caution">
    <text evidence="1">The sequence shown here is derived from an EMBL/GenBank/DDBJ whole genome shotgun (WGS) entry which is preliminary data.</text>
</comment>
<accession>A0AAW9HCC6</accession>
<organism evidence="1 2">
    <name type="scientific">Pectobacterium brasiliense</name>
    <dbReference type="NCBI Taxonomy" id="180957"/>
    <lineage>
        <taxon>Bacteria</taxon>
        <taxon>Pseudomonadati</taxon>
        <taxon>Pseudomonadota</taxon>
        <taxon>Gammaproteobacteria</taxon>
        <taxon>Enterobacterales</taxon>
        <taxon>Pectobacteriaceae</taxon>
        <taxon>Pectobacterium</taxon>
    </lineage>
</organism>
<dbReference type="RefSeq" id="WP_320714483.1">
    <property type="nucleotide sequence ID" value="NZ_JAXHOZ010000051.1"/>
</dbReference>
<evidence type="ECO:0000313" key="1">
    <source>
        <dbReference type="EMBL" id="MDY4378738.1"/>
    </source>
</evidence>
<protein>
    <submittedName>
        <fullName evidence="1">Uncharacterized protein</fullName>
    </submittedName>
</protein>
<gene>
    <name evidence="1" type="ORF">SOV92_12985</name>
</gene>